<dbReference type="GO" id="GO:0000271">
    <property type="term" value="P:polysaccharide biosynthetic process"/>
    <property type="evidence" value="ECO:0007669"/>
    <property type="project" value="InterPro"/>
</dbReference>
<dbReference type="EC" id="1.1.1.336" evidence="5"/>
<dbReference type="Gene3D" id="3.40.50.720">
    <property type="entry name" value="NAD(P)-binding Rossmann-like Domain"/>
    <property type="match status" value="2"/>
</dbReference>
<dbReference type="PIRSF" id="PIRSF500136">
    <property type="entry name" value="UDP_ManNAc_DH"/>
    <property type="match status" value="1"/>
</dbReference>
<keyword evidence="6" id="KW-1185">Reference proteome</keyword>
<dbReference type="InterPro" id="IPR014027">
    <property type="entry name" value="UDP-Glc/GDP-Man_DH_C"/>
</dbReference>
<feature type="domain" description="UDP-glucose/GDP-mannose dehydrogenase C-terminal" evidence="4">
    <location>
        <begin position="320"/>
        <end position="418"/>
    </location>
</feature>
<dbReference type="Proteomes" id="UP000436483">
    <property type="component" value="Unassembled WGS sequence"/>
</dbReference>
<dbReference type="NCBIfam" id="NF008286">
    <property type="entry name" value="PRK11064.1"/>
    <property type="match status" value="1"/>
</dbReference>
<dbReference type="InterPro" id="IPR036220">
    <property type="entry name" value="UDP-Glc/GDP-Man_DH_C_sf"/>
</dbReference>
<dbReference type="SUPFAM" id="SSF52413">
    <property type="entry name" value="UDP-glucose/GDP-mannose dehydrogenase C-terminal domain"/>
    <property type="match status" value="1"/>
</dbReference>
<sequence length="418" mass="45652">MTASNYSFKTISVVGLGYIGLPTAATLATRGVEVIGVDVKESVVNRLNEGKAHFSEPDLDILLEAAVTTGKLRAVTEPLPADAFIIAVPTPFLPDKSADLSYVESATRAVAKVLKEGDLVILESTSPVGTTRKICEWIAEERPELELPLNGRPGNINIAYCPERILPGRMVFELVENDRIIGGMSNACAQRAESLYRLFVRGALLHTKAAVAELVKLIENAYRDVNIAFANELSNVCEQMGLNVWEAISLANRHPRVNILNPGPGVGGHCIAVDPWFLISAARDKTPLMAAAREVNDGKPKRVLEQVRQQMDRFKRPVVACLGLSYKPDIDDLRESPALHIANALAQEDVNLIVVEPHIQDLPDSLANRANVEKKDFDEALRNADIVVLLVGHAAFKNAPHDLLLSRIVVDTVGLWQH</sequence>
<dbReference type="Gene3D" id="1.20.5.100">
    <property type="entry name" value="Cytochrome c1, transmembrane anchor, C-terminal"/>
    <property type="match status" value="1"/>
</dbReference>
<comment type="caution">
    <text evidence="5">The sequence shown here is derived from an EMBL/GenBank/DDBJ whole genome shotgun (WGS) entry which is preliminary data.</text>
</comment>
<dbReference type="EMBL" id="WURB01000011">
    <property type="protein sequence ID" value="MXQ12889.1"/>
    <property type="molecule type" value="Genomic_DNA"/>
</dbReference>
<dbReference type="InterPro" id="IPR008927">
    <property type="entry name" value="6-PGluconate_DH-like_C_sf"/>
</dbReference>
<evidence type="ECO:0000259" key="4">
    <source>
        <dbReference type="SMART" id="SM00984"/>
    </source>
</evidence>
<keyword evidence="2" id="KW-0520">NAD</keyword>
<reference evidence="5 6" key="1">
    <citation type="submission" date="2019-12" db="EMBL/GenBank/DDBJ databases">
        <authorList>
            <person name="Yuan C.-G."/>
        </authorList>
    </citation>
    <scope>NUCLEOTIDE SEQUENCE [LARGE SCALE GENOMIC DNA]</scope>
    <source>
        <strain evidence="5 6">KCTC 23863</strain>
    </source>
</reference>
<protein>
    <submittedName>
        <fullName evidence="5">UDP-N-acetyl-D-mannosamine dehydrogenase</fullName>
        <ecNumber evidence="5">1.1.1.336</ecNumber>
    </submittedName>
</protein>
<dbReference type="Pfam" id="PF00984">
    <property type="entry name" value="UDPG_MGDP_dh"/>
    <property type="match status" value="1"/>
</dbReference>
<keyword evidence="1 5" id="KW-0560">Oxidoreductase</keyword>
<evidence type="ECO:0000256" key="3">
    <source>
        <dbReference type="PIRNR" id="PIRNR000124"/>
    </source>
</evidence>
<comment type="similarity">
    <text evidence="3">Belongs to the UDP-glucose/GDP-mannose dehydrogenase family.</text>
</comment>
<dbReference type="GO" id="GO:0016628">
    <property type="term" value="F:oxidoreductase activity, acting on the CH-CH group of donors, NAD or NADP as acceptor"/>
    <property type="evidence" value="ECO:0007669"/>
    <property type="project" value="InterPro"/>
</dbReference>
<dbReference type="InterPro" id="IPR036291">
    <property type="entry name" value="NAD(P)-bd_dom_sf"/>
</dbReference>
<dbReference type="GO" id="GO:0051287">
    <property type="term" value="F:NAD binding"/>
    <property type="evidence" value="ECO:0007669"/>
    <property type="project" value="InterPro"/>
</dbReference>
<evidence type="ECO:0000256" key="2">
    <source>
        <dbReference type="ARBA" id="ARBA00023027"/>
    </source>
</evidence>
<dbReference type="InterPro" id="IPR001732">
    <property type="entry name" value="UDP-Glc/GDP-Man_DH_N"/>
</dbReference>
<dbReference type="OrthoDB" id="9803238at2"/>
<dbReference type="PIRSF" id="PIRSF000124">
    <property type="entry name" value="UDPglc_GDPman_dh"/>
    <property type="match status" value="1"/>
</dbReference>
<dbReference type="InterPro" id="IPR028359">
    <property type="entry name" value="UDP_ManNAc/GlcNAc_DH"/>
</dbReference>
<dbReference type="PANTHER" id="PTHR43491">
    <property type="entry name" value="UDP-N-ACETYL-D-MANNOSAMINE DEHYDROGENASE"/>
    <property type="match status" value="1"/>
</dbReference>
<dbReference type="GO" id="GO:0089714">
    <property type="term" value="F:UDP-N-acetyl-D-mannosamine dehydrogenase activity"/>
    <property type="evidence" value="ECO:0007669"/>
    <property type="project" value="UniProtKB-EC"/>
</dbReference>
<dbReference type="NCBIfam" id="TIGR03026">
    <property type="entry name" value="NDP-sugDHase"/>
    <property type="match status" value="1"/>
</dbReference>
<evidence type="ECO:0000313" key="6">
    <source>
        <dbReference type="Proteomes" id="UP000436483"/>
    </source>
</evidence>
<dbReference type="SUPFAM" id="SSF48179">
    <property type="entry name" value="6-phosphogluconate dehydrogenase C-terminal domain-like"/>
    <property type="match status" value="1"/>
</dbReference>
<dbReference type="Pfam" id="PF03721">
    <property type="entry name" value="UDPG_MGDP_dh_N"/>
    <property type="match status" value="1"/>
</dbReference>
<evidence type="ECO:0000256" key="1">
    <source>
        <dbReference type="ARBA" id="ARBA00023002"/>
    </source>
</evidence>
<proteinExistence type="inferred from homology"/>
<organism evidence="5 6">
    <name type="scientific">Microvirga makkahensis</name>
    <dbReference type="NCBI Taxonomy" id="1128670"/>
    <lineage>
        <taxon>Bacteria</taxon>
        <taxon>Pseudomonadati</taxon>
        <taxon>Pseudomonadota</taxon>
        <taxon>Alphaproteobacteria</taxon>
        <taxon>Hyphomicrobiales</taxon>
        <taxon>Methylobacteriaceae</taxon>
        <taxon>Microvirga</taxon>
    </lineage>
</organism>
<dbReference type="SMART" id="SM00984">
    <property type="entry name" value="UDPG_MGDP_dh_C"/>
    <property type="match status" value="1"/>
</dbReference>
<dbReference type="AlphaFoldDB" id="A0A7X3SQA4"/>
<dbReference type="Pfam" id="PF03720">
    <property type="entry name" value="UDPG_MGDP_dh_C"/>
    <property type="match status" value="1"/>
</dbReference>
<accession>A0A7X3SQA4</accession>
<dbReference type="SUPFAM" id="SSF51735">
    <property type="entry name" value="NAD(P)-binding Rossmann-fold domains"/>
    <property type="match status" value="1"/>
</dbReference>
<dbReference type="InterPro" id="IPR014026">
    <property type="entry name" value="UDP-Glc/GDP-Man_DH_dimer"/>
</dbReference>
<name>A0A7X3SQA4_9HYPH</name>
<dbReference type="InterPro" id="IPR017476">
    <property type="entry name" value="UDP-Glc/GDP-Man"/>
</dbReference>
<dbReference type="RefSeq" id="WP_160885475.1">
    <property type="nucleotide sequence ID" value="NZ_WURB01000011.1"/>
</dbReference>
<reference evidence="5 6" key="2">
    <citation type="submission" date="2020-01" db="EMBL/GenBank/DDBJ databases">
        <title>Microvirga sp. nov., an arsenate reduction bacterium isolated from Tibet hotspring sediments.</title>
        <authorList>
            <person name="Xian W.-D."/>
            <person name="Li W.-J."/>
        </authorList>
    </citation>
    <scope>NUCLEOTIDE SEQUENCE [LARGE SCALE GENOMIC DNA]</scope>
    <source>
        <strain evidence="5 6">KCTC 23863</strain>
    </source>
</reference>
<dbReference type="PANTHER" id="PTHR43491:SF1">
    <property type="entry name" value="UDP-N-ACETYL-D-MANNOSAMINE DEHYDROGENASE"/>
    <property type="match status" value="1"/>
</dbReference>
<gene>
    <name evidence="5" type="primary">wecC</name>
    <name evidence="5" type="ORF">GR328_15755</name>
</gene>
<evidence type="ECO:0000313" key="5">
    <source>
        <dbReference type="EMBL" id="MXQ12889.1"/>
    </source>
</evidence>